<dbReference type="InterPro" id="IPR058944">
    <property type="entry name" value="CntK-like"/>
</dbReference>
<dbReference type="STRING" id="36842.SAMN02194393_00187"/>
<name>A0A1T5IC71_9FIRM</name>
<gene>
    <name evidence="1" type="ORF">SAMN02194393_00187</name>
</gene>
<dbReference type="RefSeq" id="WP_079488660.1">
    <property type="nucleotide sequence ID" value="NZ_FUZT01000001.1"/>
</dbReference>
<protein>
    <submittedName>
        <fullName evidence="1">Diaminopimelate epimerase</fullName>
    </submittedName>
</protein>
<dbReference type="OrthoDB" id="9813391at2"/>
<evidence type="ECO:0000313" key="1">
    <source>
        <dbReference type="EMBL" id="SKC36715.1"/>
    </source>
</evidence>
<dbReference type="Pfam" id="PF26317">
    <property type="entry name" value="CntK_N"/>
    <property type="match status" value="1"/>
</dbReference>
<dbReference type="Gene3D" id="3.10.310.10">
    <property type="entry name" value="Diaminopimelate Epimerase, Chain A, domain 1"/>
    <property type="match status" value="2"/>
</dbReference>
<evidence type="ECO:0000313" key="2">
    <source>
        <dbReference type="Proteomes" id="UP000190285"/>
    </source>
</evidence>
<proteinExistence type="predicted"/>
<keyword evidence="2" id="KW-1185">Reference proteome</keyword>
<sequence>MKLNFIKTNPTENMTVFISDPLPRQKYIEIANHIMDYNHIHAEQVGFIENISSQNSQACVRLHMMGGEFCVNATRSLAAILVQRQHCKIQKKEEKYIVPLEVSGLDELVFCEVELNNQKNDMNSFISTAKISSPQNIEDFSINYNNTTIKGKLVEFPGITHLVVNDNKIDSKKNFFMNLKKNFEDLKFEALGVMFYDEERSYMQPLVYVKSTESLIWERGCGSGTAAVGAVHSYNSQKNIELIVNQPGGSLEVITQWCENSVDNIYIKGVVDIVAEGILYI</sequence>
<dbReference type="EMBL" id="FUZT01000001">
    <property type="protein sequence ID" value="SKC36715.1"/>
    <property type="molecule type" value="Genomic_DNA"/>
</dbReference>
<reference evidence="1 2" key="1">
    <citation type="submission" date="2017-02" db="EMBL/GenBank/DDBJ databases">
        <authorList>
            <person name="Peterson S.W."/>
        </authorList>
    </citation>
    <scope>NUCLEOTIDE SEQUENCE [LARGE SCALE GENOMIC DNA]</scope>
    <source>
        <strain evidence="1 2">M1</strain>
    </source>
</reference>
<accession>A0A1T5IC71</accession>
<dbReference type="Proteomes" id="UP000190285">
    <property type="component" value="Unassembled WGS sequence"/>
</dbReference>
<dbReference type="AlphaFoldDB" id="A0A1T5IC71"/>
<organism evidence="1 2">
    <name type="scientific">Maledivibacter halophilus</name>
    <dbReference type="NCBI Taxonomy" id="36842"/>
    <lineage>
        <taxon>Bacteria</taxon>
        <taxon>Bacillati</taxon>
        <taxon>Bacillota</taxon>
        <taxon>Clostridia</taxon>
        <taxon>Peptostreptococcales</taxon>
        <taxon>Caminicellaceae</taxon>
        <taxon>Maledivibacter</taxon>
    </lineage>
</organism>